<dbReference type="GO" id="GO:0071972">
    <property type="term" value="F:peptidoglycan L,D-transpeptidase activity"/>
    <property type="evidence" value="ECO:0007669"/>
    <property type="project" value="TreeGrafter"/>
</dbReference>
<dbReference type="GO" id="GO:0006508">
    <property type="term" value="P:proteolysis"/>
    <property type="evidence" value="ECO:0007669"/>
    <property type="project" value="UniProtKB-KW"/>
</dbReference>
<feature type="region of interest" description="Disordered" evidence="4">
    <location>
        <begin position="590"/>
        <end position="622"/>
    </location>
</feature>
<dbReference type="InterPro" id="IPR050515">
    <property type="entry name" value="Beta-lactam/transpept"/>
</dbReference>
<dbReference type="PANTHER" id="PTHR30627:SF2">
    <property type="entry name" value="PEPTIDOGLYCAN D,D-TRANSPEPTIDASE MRDA"/>
    <property type="match status" value="1"/>
</dbReference>
<evidence type="ECO:0000256" key="4">
    <source>
        <dbReference type="SAM" id="MobiDB-lite"/>
    </source>
</evidence>
<proteinExistence type="predicted"/>
<accession>A0A975U4W5</accession>
<keyword evidence="7" id="KW-0121">Carboxypeptidase</keyword>
<reference evidence="7" key="1">
    <citation type="submission" date="2021-06" db="EMBL/GenBank/DDBJ databases">
        <title>Elioraea tepida, sp. nov., a moderately thermophilic aerobic anoxygenic phototrophic bacterium isolated from an alkaline siliceous hot spring mat community in Yellowstone National Park, WY, USA.</title>
        <authorList>
            <person name="Saini M.K."/>
            <person name="Yoshida S."/>
            <person name="Sebastian A."/>
            <person name="Hirose S."/>
            <person name="Hara E."/>
            <person name="Tamaki H."/>
            <person name="Soulier N.T."/>
            <person name="Albert I."/>
            <person name="Hanada S."/>
            <person name="Bryant D.A."/>
            <person name="Tank M."/>
        </authorList>
    </citation>
    <scope>NUCLEOTIDE SEQUENCE</scope>
    <source>
        <strain evidence="7">MS-P2</strain>
    </source>
</reference>
<keyword evidence="1" id="KW-0472">Membrane</keyword>
<sequence>MLGAGKTVLLGLLTGRLWQLQVEESERYAVLAEENRISVRLLPPPRGRILDRFGVPIAENRMNWRAMLVAERTDDVAATLATFSNLVPLSDHERARIERDVRRRRRFVPVLVREFLDWEDMARIEVNAPDLPGILTDLGTSRTYPFGEPFAHLVGYVAPPAEADLDGDPMLQLPGIRIGRAGLERQHDRVLRGRAGKVQLEVNAVGRVIRELDRQEGTPGKTLTTTLDAGLQLAAAKRIENDSAAVVVLDARNGEVLAMASSPSFDPNIFTEGVSAAQWRAWTTNRRNPLVNKAIAGLYAPGSTFKMVVALAGLEARAVTPGERIACWGVTELGDAKFHCWKRGGHGWLDMREAIKQSCDCYFYEVARRVGIDRIAAMSRRFGLGVDLELDLPGARAGLVPTREWKRATQGVPWQQGETLVHGIGQGFLQVTPLQLAVMTARMVNGGRAIQPHLTRALDGELVRGHRLEDWPAMGIPEGHLQLMRDAMAGVVNERGGTAWASRLPAELGLQMGGKTGTTQVRRITLAERERGLRRQEDLPYEWRHHALFVGFAPVDQPVYAISVVVEHGGGGSTAAAPIARDVLIETLLRDPARRTTPPPAPPRPDTQRVAEAAPAPSPPRR</sequence>
<feature type="domain" description="Penicillin-binding protein dimerisation" evidence="6">
    <location>
        <begin position="43"/>
        <end position="212"/>
    </location>
</feature>
<dbReference type="EC" id="3.4.16.4" evidence="7"/>
<dbReference type="InterPro" id="IPR017790">
    <property type="entry name" value="Penicillin-binding_protein_2"/>
</dbReference>
<dbReference type="InterPro" id="IPR001460">
    <property type="entry name" value="PCN-bd_Tpept"/>
</dbReference>
<keyword evidence="1" id="KW-0997">Cell inner membrane</keyword>
<dbReference type="GO" id="GO:0008658">
    <property type="term" value="F:penicillin binding"/>
    <property type="evidence" value="ECO:0007669"/>
    <property type="project" value="InterPro"/>
</dbReference>
<evidence type="ECO:0000313" key="8">
    <source>
        <dbReference type="Proteomes" id="UP000694001"/>
    </source>
</evidence>
<evidence type="ECO:0000256" key="2">
    <source>
        <dbReference type="ARBA" id="ARBA00022670"/>
    </source>
</evidence>
<evidence type="ECO:0000313" key="7">
    <source>
        <dbReference type="EMBL" id="QXM26355.1"/>
    </source>
</evidence>
<dbReference type="AlphaFoldDB" id="A0A975U4W5"/>
<dbReference type="Pfam" id="PF00905">
    <property type="entry name" value="Transpeptidase"/>
    <property type="match status" value="1"/>
</dbReference>
<dbReference type="Pfam" id="PF03717">
    <property type="entry name" value="PBP_dimer"/>
    <property type="match status" value="1"/>
</dbReference>
<dbReference type="GO" id="GO:0005886">
    <property type="term" value="C:plasma membrane"/>
    <property type="evidence" value="ECO:0007669"/>
    <property type="project" value="TreeGrafter"/>
</dbReference>
<keyword evidence="8" id="KW-1185">Reference proteome</keyword>
<dbReference type="InterPro" id="IPR005311">
    <property type="entry name" value="PBP_dimer"/>
</dbReference>
<gene>
    <name evidence="7" type="primary">mrdA</name>
    <name evidence="7" type="ORF">KO353_13920</name>
</gene>
<dbReference type="Proteomes" id="UP000694001">
    <property type="component" value="Chromosome"/>
</dbReference>
<dbReference type="EMBL" id="CP076448">
    <property type="protein sequence ID" value="QXM26355.1"/>
    <property type="molecule type" value="Genomic_DNA"/>
</dbReference>
<keyword evidence="1" id="KW-1003">Cell membrane</keyword>
<dbReference type="NCBIfam" id="TIGR03423">
    <property type="entry name" value="pbp2_mrdA"/>
    <property type="match status" value="1"/>
</dbReference>
<dbReference type="GO" id="GO:0071555">
    <property type="term" value="P:cell wall organization"/>
    <property type="evidence" value="ECO:0007669"/>
    <property type="project" value="TreeGrafter"/>
</dbReference>
<evidence type="ECO:0000259" key="5">
    <source>
        <dbReference type="Pfam" id="PF00905"/>
    </source>
</evidence>
<keyword evidence="3 7" id="KW-0378">Hydrolase</keyword>
<dbReference type="KEGG" id="elio:KO353_13920"/>
<protein>
    <submittedName>
        <fullName evidence="7">Penicillin-binding protein 2</fullName>
        <ecNumber evidence="7">3.4.16.4</ecNumber>
    </submittedName>
</protein>
<dbReference type="GO" id="GO:0009252">
    <property type="term" value="P:peptidoglycan biosynthetic process"/>
    <property type="evidence" value="ECO:0007669"/>
    <property type="project" value="InterPro"/>
</dbReference>
<evidence type="ECO:0000259" key="6">
    <source>
        <dbReference type="Pfam" id="PF03717"/>
    </source>
</evidence>
<evidence type="ECO:0000256" key="1">
    <source>
        <dbReference type="ARBA" id="ARBA00022519"/>
    </source>
</evidence>
<organism evidence="7 8">
    <name type="scientific">Elioraea tepida</name>
    <dbReference type="NCBI Taxonomy" id="2843330"/>
    <lineage>
        <taxon>Bacteria</taxon>
        <taxon>Pseudomonadati</taxon>
        <taxon>Pseudomonadota</taxon>
        <taxon>Alphaproteobacteria</taxon>
        <taxon>Acetobacterales</taxon>
        <taxon>Elioraeaceae</taxon>
        <taxon>Elioraea</taxon>
    </lineage>
</organism>
<dbReference type="GO" id="GO:0009002">
    <property type="term" value="F:serine-type D-Ala-D-Ala carboxypeptidase activity"/>
    <property type="evidence" value="ECO:0007669"/>
    <property type="project" value="UniProtKB-EC"/>
</dbReference>
<keyword evidence="2" id="KW-0645">Protease</keyword>
<evidence type="ECO:0000256" key="3">
    <source>
        <dbReference type="ARBA" id="ARBA00022801"/>
    </source>
</evidence>
<name>A0A975U4W5_9PROT</name>
<feature type="domain" description="Penicillin-binding protein transpeptidase" evidence="5">
    <location>
        <begin position="245"/>
        <end position="584"/>
    </location>
</feature>
<dbReference type="PANTHER" id="PTHR30627">
    <property type="entry name" value="PEPTIDOGLYCAN D,D-TRANSPEPTIDASE"/>
    <property type="match status" value="1"/>
</dbReference>